<dbReference type="AlphaFoldDB" id="A0A6L7GXE0"/>
<dbReference type="InterPro" id="IPR050700">
    <property type="entry name" value="YIM1/Zinc_Alcohol_DH_Fams"/>
</dbReference>
<keyword evidence="3" id="KW-1185">Reference proteome</keyword>
<dbReference type="Proteomes" id="UP000475545">
    <property type="component" value="Unassembled WGS sequence"/>
</dbReference>
<dbReference type="InterPro" id="IPR036291">
    <property type="entry name" value="NAD(P)-bd_dom_sf"/>
</dbReference>
<reference evidence="2 3" key="1">
    <citation type="submission" date="2019-11" db="EMBL/GenBank/DDBJ databases">
        <title>Gordonia sp. nov., a novel actinobacterium isolated from mangrove soil in Hainan.</title>
        <authorList>
            <person name="Huang X."/>
            <person name="Xie Y."/>
            <person name="Chu X."/>
            <person name="Xiao K."/>
        </authorList>
    </citation>
    <scope>NUCLEOTIDE SEQUENCE [LARGE SCALE GENOMIC DNA]</scope>
    <source>
        <strain evidence="2 3">HNM0687</strain>
    </source>
</reference>
<organism evidence="2 3">
    <name type="scientific">Gordonia mangrovi</name>
    <dbReference type="NCBI Taxonomy" id="2665643"/>
    <lineage>
        <taxon>Bacteria</taxon>
        <taxon>Bacillati</taxon>
        <taxon>Actinomycetota</taxon>
        <taxon>Actinomycetes</taxon>
        <taxon>Mycobacteriales</taxon>
        <taxon>Gordoniaceae</taxon>
        <taxon>Gordonia</taxon>
    </lineage>
</organism>
<dbReference type="SUPFAM" id="SSF50129">
    <property type="entry name" value="GroES-like"/>
    <property type="match status" value="1"/>
</dbReference>
<comment type="caution">
    <text evidence="2">The sequence shown here is derived from an EMBL/GenBank/DDBJ whole genome shotgun (WGS) entry which is preliminary data.</text>
</comment>
<dbReference type="InterPro" id="IPR020843">
    <property type="entry name" value="ER"/>
</dbReference>
<dbReference type="SMART" id="SM00829">
    <property type="entry name" value="PKS_ER"/>
    <property type="match status" value="1"/>
</dbReference>
<proteinExistence type="predicted"/>
<evidence type="ECO:0000259" key="1">
    <source>
        <dbReference type="SMART" id="SM00829"/>
    </source>
</evidence>
<dbReference type="PANTHER" id="PTHR11695">
    <property type="entry name" value="ALCOHOL DEHYDROGENASE RELATED"/>
    <property type="match status" value="1"/>
</dbReference>
<dbReference type="InterPro" id="IPR011032">
    <property type="entry name" value="GroES-like_sf"/>
</dbReference>
<dbReference type="InterPro" id="IPR013154">
    <property type="entry name" value="ADH-like_N"/>
</dbReference>
<dbReference type="Pfam" id="PF08240">
    <property type="entry name" value="ADH_N"/>
    <property type="match status" value="1"/>
</dbReference>
<dbReference type="SUPFAM" id="SSF51735">
    <property type="entry name" value="NAD(P)-binding Rossmann-fold domains"/>
    <property type="match status" value="1"/>
</dbReference>
<dbReference type="EMBL" id="WMBR01000010">
    <property type="protein sequence ID" value="MXP24313.1"/>
    <property type="molecule type" value="Genomic_DNA"/>
</dbReference>
<gene>
    <name evidence="2" type="ORF">GIY30_23600</name>
</gene>
<evidence type="ECO:0000313" key="2">
    <source>
        <dbReference type="EMBL" id="MXP24313.1"/>
    </source>
</evidence>
<dbReference type="PANTHER" id="PTHR11695:SF648">
    <property type="entry name" value="ZINC-BINDING OXIDOREDUCTASE"/>
    <property type="match status" value="1"/>
</dbReference>
<evidence type="ECO:0000313" key="3">
    <source>
        <dbReference type="Proteomes" id="UP000475545"/>
    </source>
</evidence>
<dbReference type="Gene3D" id="3.90.180.10">
    <property type="entry name" value="Medium-chain alcohol dehydrogenases, catalytic domain"/>
    <property type="match status" value="1"/>
</dbReference>
<protein>
    <submittedName>
        <fullName evidence="2">Zinc-binding dehydrogenase</fullName>
    </submittedName>
</protein>
<feature type="domain" description="Enoyl reductase (ER)" evidence="1">
    <location>
        <begin position="10"/>
        <end position="322"/>
    </location>
</feature>
<accession>A0A6L7GXE0</accession>
<dbReference type="CDD" id="cd08267">
    <property type="entry name" value="MDR1"/>
    <property type="match status" value="1"/>
</dbReference>
<dbReference type="RefSeq" id="WP_160904508.1">
    <property type="nucleotide sequence ID" value="NZ_CP102850.1"/>
</dbReference>
<sequence>MRAITQVDYGNSDRLRLDEVERPVPGDAEVLVRVHAAGIDRGTWHLMTGKPYLSRLIFGLRRLRPRWSTPGRDLAGTIAEVGPDVQGWSVGDEVIGTADGSLAEFAVVPVKRLARKPASVSFEEAAVLPVSGLTALQAVRDAGRVTSGNRVLVIGASGGVGSYAVQIAAAFGADVVAVASGRKAEWVRSLGAQQVIDYTRDDIGVSTGPFDVIIDIAGNREVSDLRRLLTTRGTLVIVGGEGGGNLLGGIQRQLGAILLSPFVKHRLVGIIAKESADDLAVLRSMVEAGTLRPTLDRTFALSEAAKAMDYLTEGQVRGKLAVSI</sequence>
<name>A0A6L7GXE0_9ACTN</name>
<dbReference type="Pfam" id="PF13602">
    <property type="entry name" value="ADH_zinc_N_2"/>
    <property type="match status" value="1"/>
</dbReference>
<dbReference type="GO" id="GO:0016491">
    <property type="term" value="F:oxidoreductase activity"/>
    <property type="evidence" value="ECO:0007669"/>
    <property type="project" value="InterPro"/>
</dbReference>
<dbReference type="Gene3D" id="3.40.50.720">
    <property type="entry name" value="NAD(P)-binding Rossmann-like Domain"/>
    <property type="match status" value="1"/>
</dbReference>